<organism evidence="3 4">
    <name type="scientific">Meloidogyne enterolobii</name>
    <name type="common">Root-knot nematode worm</name>
    <name type="synonym">Meloidogyne mayaguensis</name>
    <dbReference type="NCBI Taxonomy" id="390850"/>
    <lineage>
        <taxon>Eukaryota</taxon>
        <taxon>Metazoa</taxon>
        <taxon>Ecdysozoa</taxon>
        <taxon>Nematoda</taxon>
        <taxon>Chromadorea</taxon>
        <taxon>Rhabditida</taxon>
        <taxon>Tylenchina</taxon>
        <taxon>Tylenchomorpha</taxon>
        <taxon>Tylenchoidea</taxon>
        <taxon>Meloidogynidae</taxon>
        <taxon>Meloidogyninae</taxon>
        <taxon>Meloidogyne</taxon>
    </lineage>
</organism>
<evidence type="ECO:0000313" key="3">
    <source>
        <dbReference type="EMBL" id="CAD2183880.1"/>
    </source>
</evidence>
<dbReference type="Proteomes" id="UP000580250">
    <property type="component" value="Unassembled WGS sequence"/>
</dbReference>
<sequence>MQEGTSQKVDEPPNFLHTDDVGSFLDLKAEFIKRRDAALIGKQASHIYSNSTLKNKKNILAITKEEKKAKQQLSERRAQRIRQNEEEIRKEEQQRLRQQQILEQKALIYERMSHGEKLTYEDGREAEFLVDFHNKKKELEAGCSSSCTQNDDLTDDELRRSDDDDERQRVKEAPLVVHYDPFEEKGRVFGASHVPLPTLNEEAREKKIAELKSMTEETKIERNKRKLQRNAEKEEERYRVNKIRQRMGMPLLESSDEEEEQELPTNGDIQSSSTPAESNVIDNQMTKEEEKPKKFGVREWDRGKVGHMRWIEAQREDRDEEFAPPASYRETKRKR</sequence>
<feature type="region of interest" description="Disordered" evidence="2">
    <location>
        <begin position="71"/>
        <end position="95"/>
    </location>
</feature>
<evidence type="ECO:0000256" key="2">
    <source>
        <dbReference type="SAM" id="MobiDB-lite"/>
    </source>
</evidence>
<evidence type="ECO:0000313" key="4">
    <source>
        <dbReference type="Proteomes" id="UP000580250"/>
    </source>
</evidence>
<dbReference type="EMBL" id="CAJEWN010000482">
    <property type="protein sequence ID" value="CAD2183880.1"/>
    <property type="molecule type" value="Genomic_DNA"/>
</dbReference>
<gene>
    <name evidence="3" type="ORF">MENT_LOCUS36201</name>
</gene>
<dbReference type="GO" id="GO:0005634">
    <property type="term" value="C:nucleus"/>
    <property type="evidence" value="ECO:0007669"/>
    <property type="project" value="TreeGrafter"/>
</dbReference>
<name>A0A6V7WAC3_MELEN</name>
<feature type="compositionally biased region" description="Basic and acidic residues" evidence="2">
    <location>
        <begin position="285"/>
        <end position="300"/>
    </location>
</feature>
<protein>
    <submittedName>
        <fullName evidence="3">Uncharacterized protein</fullName>
    </submittedName>
</protein>
<feature type="region of interest" description="Disordered" evidence="2">
    <location>
        <begin position="312"/>
        <end position="335"/>
    </location>
</feature>
<feature type="compositionally biased region" description="Polar residues" evidence="2">
    <location>
        <begin position="267"/>
        <end position="284"/>
    </location>
</feature>
<comment type="caution">
    <text evidence="3">The sequence shown here is derived from an EMBL/GenBank/DDBJ whole genome shotgun (WGS) entry which is preliminary data.</text>
</comment>
<dbReference type="PANTHER" id="PTHR15885:SF1">
    <property type="entry name" value="COILED-COIL DOMAIN-CONTAINING PROTEIN 174"/>
    <property type="match status" value="1"/>
</dbReference>
<dbReference type="PANTHER" id="PTHR15885">
    <property type="entry name" value="COILED-COIL DOMAIN-CONTAINING PROTEIN 174"/>
    <property type="match status" value="1"/>
</dbReference>
<feature type="compositionally biased region" description="Basic and acidic residues" evidence="2">
    <location>
        <begin position="229"/>
        <end position="239"/>
    </location>
</feature>
<dbReference type="InterPro" id="IPR025066">
    <property type="entry name" value="CCDC174-like"/>
</dbReference>
<reference evidence="3 4" key="1">
    <citation type="submission" date="2020-08" db="EMBL/GenBank/DDBJ databases">
        <authorList>
            <person name="Koutsovoulos G."/>
            <person name="Danchin GJ E."/>
        </authorList>
    </citation>
    <scope>NUCLEOTIDE SEQUENCE [LARGE SCALE GENOMIC DNA]</scope>
</reference>
<feature type="region of interest" description="Disordered" evidence="2">
    <location>
        <begin position="215"/>
        <end position="300"/>
    </location>
</feature>
<accession>A0A6V7WAC3</accession>
<proteinExistence type="predicted"/>
<evidence type="ECO:0000256" key="1">
    <source>
        <dbReference type="ARBA" id="ARBA00023054"/>
    </source>
</evidence>
<dbReference type="AlphaFoldDB" id="A0A6V7WAC3"/>
<feature type="compositionally biased region" description="Basic and acidic residues" evidence="2">
    <location>
        <begin position="156"/>
        <end position="169"/>
    </location>
</feature>
<dbReference type="OrthoDB" id="5211809at2759"/>
<feature type="region of interest" description="Disordered" evidence="2">
    <location>
        <begin position="142"/>
        <end position="169"/>
    </location>
</feature>
<keyword evidence="1" id="KW-0175">Coiled coil</keyword>